<dbReference type="Proteomes" id="UP000295793">
    <property type="component" value="Unassembled WGS sequence"/>
</dbReference>
<name>A0A4V2UKC5_9GAMM</name>
<sequence length="40" mass="4480">MNRLPTGRPDDKQHSKTTIFLGVAQGLMLTLCLFLLFMTA</sequence>
<reference evidence="2 3" key="1">
    <citation type="submission" date="2019-03" db="EMBL/GenBank/DDBJ databases">
        <title>Genomic Encyclopedia of Archaeal and Bacterial Type Strains, Phase II (KMG-II): from individual species to whole genera.</title>
        <authorList>
            <person name="Goeker M."/>
        </authorList>
    </citation>
    <scope>NUCLEOTIDE SEQUENCE [LARGE SCALE GENOMIC DNA]</scope>
    <source>
        <strain evidence="2 3">DSM 15388</strain>
    </source>
</reference>
<dbReference type="EMBL" id="SLZR01000001">
    <property type="protein sequence ID" value="TCS43863.1"/>
    <property type="molecule type" value="Genomic_DNA"/>
</dbReference>
<proteinExistence type="predicted"/>
<organism evidence="2 3">
    <name type="scientific">Reinekea marinisedimentorum</name>
    <dbReference type="NCBI Taxonomy" id="230495"/>
    <lineage>
        <taxon>Bacteria</taxon>
        <taxon>Pseudomonadati</taxon>
        <taxon>Pseudomonadota</taxon>
        <taxon>Gammaproteobacteria</taxon>
        <taxon>Oceanospirillales</taxon>
        <taxon>Saccharospirillaceae</taxon>
        <taxon>Reinekea</taxon>
    </lineage>
</organism>
<gene>
    <name evidence="2" type="ORF">BCF53_101206</name>
</gene>
<accession>A0A4V2UKC5</accession>
<dbReference type="AlphaFoldDB" id="A0A4V2UKC5"/>
<feature type="transmembrane region" description="Helical" evidence="1">
    <location>
        <begin position="20"/>
        <end position="38"/>
    </location>
</feature>
<dbReference type="RefSeq" id="WP_279389120.1">
    <property type="nucleotide sequence ID" value="NZ_SLZR01000001.1"/>
</dbReference>
<keyword evidence="1" id="KW-0812">Transmembrane</keyword>
<protein>
    <submittedName>
        <fullName evidence="2">Uncharacterized protein</fullName>
    </submittedName>
</protein>
<evidence type="ECO:0000256" key="1">
    <source>
        <dbReference type="SAM" id="Phobius"/>
    </source>
</evidence>
<evidence type="ECO:0000313" key="2">
    <source>
        <dbReference type="EMBL" id="TCS43863.1"/>
    </source>
</evidence>
<evidence type="ECO:0000313" key="3">
    <source>
        <dbReference type="Proteomes" id="UP000295793"/>
    </source>
</evidence>
<comment type="caution">
    <text evidence="2">The sequence shown here is derived from an EMBL/GenBank/DDBJ whole genome shotgun (WGS) entry which is preliminary data.</text>
</comment>
<keyword evidence="3" id="KW-1185">Reference proteome</keyword>
<keyword evidence="1" id="KW-0472">Membrane</keyword>
<keyword evidence="1" id="KW-1133">Transmembrane helix</keyword>